<organism evidence="1 2">
    <name type="scientific">Phocaeicola coprophilus</name>
    <dbReference type="NCBI Taxonomy" id="387090"/>
    <lineage>
        <taxon>Bacteria</taxon>
        <taxon>Pseudomonadati</taxon>
        <taxon>Bacteroidota</taxon>
        <taxon>Bacteroidia</taxon>
        <taxon>Bacteroidales</taxon>
        <taxon>Bacteroidaceae</taxon>
        <taxon>Phocaeicola</taxon>
    </lineage>
</organism>
<sequence>MITLKKLKYRIWGSIVGTYRNKKIYPLLYRSYWHYLFHKNNHKDLSSCYYTARPNPGAGIGHQIANWIAGLWFSKKFNLKFAHIPFATPQWEEFLGFGLGEKTIEELKQQAYITRKLPLFNESDAAEVELNKKIIQSYAGRKVIFIAEQDQFYRLQYGVIDELKQKFYNAPARKKDHLIYSPTNFNIAIHVRRGDIMNDPNNPNLVMRYLSNDYFEKVLKQVLANLQIKKHIHIYFFSQGKPEDYPEFAQYSNLHWCFNMNAQDSFLHLVYADLLITSKSSFSYKPALLNNGIKICPKNFWHGYPNNKKWILCDNNGNFDISSLKQAFSDL</sequence>
<accession>A0A413SZK5</accession>
<dbReference type="AlphaFoldDB" id="A0A413SZK5"/>
<dbReference type="EMBL" id="QSFT01000016">
    <property type="protein sequence ID" value="RHA75398.1"/>
    <property type="molecule type" value="Genomic_DNA"/>
</dbReference>
<evidence type="ECO:0000313" key="1">
    <source>
        <dbReference type="EMBL" id="RHA75398.1"/>
    </source>
</evidence>
<evidence type="ECO:0008006" key="3">
    <source>
        <dbReference type="Google" id="ProtNLM"/>
    </source>
</evidence>
<proteinExistence type="predicted"/>
<evidence type="ECO:0000313" key="2">
    <source>
        <dbReference type="Proteomes" id="UP000283855"/>
    </source>
</evidence>
<name>A0A413SZK5_9BACT</name>
<reference evidence="1 2" key="1">
    <citation type="submission" date="2018-08" db="EMBL/GenBank/DDBJ databases">
        <title>A genome reference for cultivated species of the human gut microbiota.</title>
        <authorList>
            <person name="Zou Y."/>
            <person name="Xue W."/>
            <person name="Luo G."/>
        </authorList>
    </citation>
    <scope>NUCLEOTIDE SEQUENCE [LARGE SCALE GENOMIC DNA]</scope>
    <source>
        <strain evidence="1 2">AM42-38</strain>
    </source>
</reference>
<protein>
    <recommendedName>
        <fullName evidence="3">Glycosyl transferase family 11</fullName>
    </recommendedName>
</protein>
<dbReference type="Proteomes" id="UP000283855">
    <property type="component" value="Unassembled WGS sequence"/>
</dbReference>
<dbReference type="RefSeq" id="WP_118400494.1">
    <property type="nucleotide sequence ID" value="NZ_CABJGD010000016.1"/>
</dbReference>
<gene>
    <name evidence="1" type="ORF">DW921_08775</name>
</gene>
<comment type="caution">
    <text evidence="1">The sequence shown here is derived from an EMBL/GenBank/DDBJ whole genome shotgun (WGS) entry which is preliminary data.</text>
</comment>